<keyword evidence="2" id="KW-1185">Reference proteome</keyword>
<name>A0AAD8Y5S6_9STRA</name>
<accession>A0AAD8Y5S6</accession>
<reference evidence="1" key="1">
    <citation type="submission" date="2023-06" db="EMBL/GenBank/DDBJ databases">
        <title>Survivors Of The Sea: Transcriptome response of Skeletonema marinoi to long-term dormancy.</title>
        <authorList>
            <person name="Pinder M.I.M."/>
            <person name="Kourtchenko O."/>
            <person name="Robertson E.K."/>
            <person name="Larsson T."/>
            <person name="Maumus F."/>
            <person name="Osuna-Cruz C.M."/>
            <person name="Vancaester E."/>
            <person name="Stenow R."/>
            <person name="Vandepoele K."/>
            <person name="Ploug H."/>
            <person name="Bruchert V."/>
            <person name="Godhe A."/>
            <person name="Topel M."/>
        </authorList>
    </citation>
    <scope>NUCLEOTIDE SEQUENCE</scope>
    <source>
        <strain evidence="1">R05AC</strain>
    </source>
</reference>
<dbReference type="AlphaFoldDB" id="A0AAD8Y5S6"/>
<dbReference type="SUPFAM" id="SSF57850">
    <property type="entry name" value="RING/U-box"/>
    <property type="match status" value="1"/>
</dbReference>
<dbReference type="Proteomes" id="UP001224775">
    <property type="component" value="Unassembled WGS sequence"/>
</dbReference>
<dbReference type="Gene3D" id="3.30.40.10">
    <property type="entry name" value="Zinc/RING finger domain, C3HC4 (zinc finger)"/>
    <property type="match status" value="1"/>
</dbReference>
<comment type="caution">
    <text evidence="1">The sequence shown here is derived from an EMBL/GenBank/DDBJ whole genome shotgun (WGS) entry which is preliminary data.</text>
</comment>
<organism evidence="1 2">
    <name type="scientific">Skeletonema marinoi</name>
    <dbReference type="NCBI Taxonomy" id="267567"/>
    <lineage>
        <taxon>Eukaryota</taxon>
        <taxon>Sar</taxon>
        <taxon>Stramenopiles</taxon>
        <taxon>Ochrophyta</taxon>
        <taxon>Bacillariophyta</taxon>
        <taxon>Coscinodiscophyceae</taxon>
        <taxon>Thalassiosirophycidae</taxon>
        <taxon>Thalassiosirales</taxon>
        <taxon>Skeletonemataceae</taxon>
        <taxon>Skeletonema</taxon>
        <taxon>Skeletonema marinoi-dohrnii complex</taxon>
    </lineage>
</organism>
<sequence length="713" mass="79361">MADLITSLLKSMSSASASAEEEGDDDDCCPLCSTELEPYDTEHPTQCPSKHCHFNFCLNCIEQFIQSTSSTQEASDGNAFHVFLHCPNCRSNLGPSIRDTVLLRKVDKYLKIDDDVRLSASELRVKHSLENDADITLAVEEARSRENDFFRDHADDTASFVTQGSIWSLGSMEGYEADLSGVPKSFISRHHSLHDGANDKEGALVNMRPDTTLMNGLEFFMTDSEQRFVTSYLVSGDASKLAAATEMLHYVSALSRQGITPNSKRSKSFYGNTNSMMGSIREVIREGNEARRMEQEGGARTNSAGVLAEMFVPLAKEKRRNREQMNLELKKQFEYMSKFPLPLRMPKYAELTAHKRGFSLTFRDDTWDGTVLDAFCKISVTKSLLGHVSVTKQHGQSRGIRSIVDVGSSKPNGRGQIDTSRPRVIVASISAEGGQQGIMIGDVVSHINGSQFYGSASDLVQNINSRSDGELLTFAFNADAAVAEALRRRWMLSNPKKKRINFIGKLRNVNLKAALNLVKDLLIRLTRDERNGNTFCSETSGTTNTVKELIRVIREIIVDNNVDTFNIDTTAEQISRNKDTSVEFLERLVLGNTLLLLLTGMNADGREVALCQETVEFIGPSYLGHEDDNLIELKSIKKIIQLPVLFCLGKLHVVQLQSMKSQFGVIVNVNFHGILAKLLAHRTNFLAQSSTKHHNLLLVRSHAENFLNITTHI</sequence>
<evidence type="ECO:0000313" key="1">
    <source>
        <dbReference type="EMBL" id="KAK1739630.1"/>
    </source>
</evidence>
<dbReference type="AntiFam" id="ANF00149">
    <property type="entry name" value="Shadow ORF (opposite cshA)"/>
</dbReference>
<dbReference type="InterPro" id="IPR013083">
    <property type="entry name" value="Znf_RING/FYVE/PHD"/>
</dbReference>
<dbReference type="EMBL" id="JATAAI010000017">
    <property type="protein sequence ID" value="KAK1739630.1"/>
    <property type="molecule type" value="Genomic_DNA"/>
</dbReference>
<protein>
    <submittedName>
        <fullName evidence="1">RING finger protein</fullName>
    </submittedName>
</protein>
<evidence type="ECO:0000313" key="2">
    <source>
        <dbReference type="Proteomes" id="UP001224775"/>
    </source>
</evidence>
<gene>
    <name evidence="1" type="ORF">QTG54_009389</name>
</gene>
<proteinExistence type="predicted"/>